<dbReference type="RefSeq" id="WP_379522863.1">
    <property type="nucleotide sequence ID" value="NZ_JBHSPA010000093.1"/>
</dbReference>
<protein>
    <submittedName>
        <fullName evidence="2">Uncharacterized protein</fullName>
    </submittedName>
</protein>
<organism evidence="2 3">
    <name type="scientific">Nonomuraea insulae</name>
    <dbReference type="NCBI Taxonomy" id="1616787"/>
    <lineage>
        <taxon>Bacteria</taxon>
        <taxon>Bacillati</taxon>
        <taxon>Actinomycetota</taxon>
        <taxon>Actinomycetes</taxon>
        <taxon>Streptosporangiales</taxon>
        <taxon>Streptosporangiaceae</taxon>
        <taxon>Nonomuraea</taxon>
    </lineage>
</organism>
<evidence type="ECO:0000313" key="3">
    <source>
        <dbReference type="Proteomes" id="UP001596058"/>
    </source>
</evidence>
<proteinExistence type="predicted"/>
<keyword evidence="1" id="KW-0732">Signal</keyword>
<reference evidence="3" key="1">
    <citation type="journal article" date="2019" name="Int. J. Syst. Evol. Microbiol.">
        <title>The Global Catalogue of Microorganisms (GCM) 10K type strain sequencing project: providing services to taxonomists for standard genome sequencing and annotation.</title>
        <authorList>
            <consortium name="The Broad Institute Genomics Platform"/>
            <consortium name="The Broad Institute Genome Sequencing Center for Infectious Disease"/>
            <person name="Wu L."/>
            <person name="Ma J."/>
        </authorList>
    </citation>
    <scope>NUCLEOTIDE SEQUENCE [LARGE SCALE GENOMIC DNA]</scope>
    <source>
        <strain evidence="3">CCUG 53903</strain>
    </source>
</reference>
<accession>A0ABW1D7A7</accession>
<gene>
    <name evidence="2" type="ORF">ACFPZ3_57125</name>
</gene>
<dbReference type="Proteomes" id="UP001596058">
    <property type="component" value="Unassembled WGS sequence"/>
</dbReference>
<keyword evidence="3" id="KW-1185">Reference proteome</keyword>
<evidence type="ECO:0000256" key="1">
    <source>
        <dbReference type="SAM" id="SignalP"/>
    </source>
</evidence>
<feature type="signal peptide" evidence="1">
    <location>
        <begin position="1"/>
        <end position="19"/>
    </location>
</feature>
<feature type="chain" id="PRO_5046203346" evidence="1">
    <location>
        <begin position="20"/>
        <end position="206"/>
    </location>
</feature>
<name>A0ABW1D7A7_9ACTN</name>
<evidence type="ECO:0000313" key="2">
    <source>
        <dbReference type="EMBL" id="MFC5833437.1"/>
    </source>
</evidence>
<dbReference type="EMBL" id="JBHSPA010000093">
    <property type="protein sequence ID" value="MFC5833437.1"/>
    <property type="molecule type" value="Genomic_DNA"/>
</dbReference>
<comment type="caution">
    <text evidence="2">The sequence shown here is derived from an EMBL/GenBank/DDBJ whole genome shotgun (WGS) entry which is preliminary data.</text>
</comment>
<sequence>MTAAVLASLTLGATATATAAVTADPPPPQPGPGMYIAPWGTARFQFGAKLYSELQRTGTALAGIDPVNVPDGRTLVMKVGMQHNNVNFGVQIYYPGGWSLNNPERGTRFDVDPFWLNIVQGGTNGNVKINGTPADENYKLATFNSAEVFAVLRPQLLGYQINKFPMKLSARWATDLNRLFGTRLVEGDPFGELTVNLKFVPPSGAA</sequence>